<dbReference type="RefSeq" id="WP_126161574.1">
    <property type="nucleotide sequence ID" value="NZ_RQPJ01000002.1"/>
</dbReference>
<proteinExistence type="predicted"/>
<accession>A0A3S0IPU0</accession>
<feature type="transmembrane region" description="Helical" evidence="1">
    <location>
        <begin position="46"/>
        <end position="69"/>
    </location>
</feature>
<dbReference type="Proteomes" id="UP000267585">
    <property type="component" value="Unassembled WGS sequence"/>
</dbReference>
<sequence length="115" mass="13451">MALEELKENLSDIDKDMRSYLENTEKYYKLHVFKILMRSISGMVKLLLIGSIALLALFILSFGMAYGMGLWLENTFLGFVSVGIIYVLLGWLLYLFRDRLDRPILKKFSAYYFDD</sequence>
<dbReference type="AlphaFoldDB" id="A0A3S0IPU0"/>
<dbReference type="EMBL" id="RQPJ01000002">
    <property type="protein sequence ID" value="RTE54842.1"/>
    <property type="molecule type" value="Genomic_DNA"/>
</dbReference>
<name>A0A3S0IPU0_9FLAO</name>
<evidence type="ECO:0000313" key="3">
    <source>
        <dbReference type="Proteomes" id="UP000267585"/>
    </source>
</evidence>
<keyword evidence="1" id="KW-1133">Transmembrane helix</keyword>
<organism evidence="2 3">
    <name type="scientific">Arenibacter aquaticus</name>
    <dbReference type="NCBI Taxonomy" id="2489054"/>
    <lineage>
        <taxon>Bacteria</taxon>
        <taxon>Pseudomonadati</taxon>
        <taxon>Bacteroidota</taxon>
        <taxon>Flavobacteriia</taxon>
        <taxon>Flavobacteriales</taxon>
        <taxon>Flavobacteriaceae</taxon>
        <taxon>Arenibacter</taxon>
    </lineage>
</organism>
<keyword evidence="3" id="KW-1185">Reference proteome</keyword>
<evidence type="ECO:0000256" key="1">
    <source>
        <dbReference type="SAM" id="Phobius"/>
    </source>
</evidence>
<feature type="transmembrane region" description="Helical" evidence="1">
    <location>
        <begin position="75"/>
        <end position="96"/>
    </location>
</feature>
<comment type="caution">
    <text evidence="2">The sequence shown here is derived from an EMBL/GenBank/DDBJ whole genome shotgun (WGS) entry which is preliminary data.</text>
</comment>
<protein>
    <recommendedName>
        <fullName evidence="4">Competence protein</fullName>
    </recommendedName>
</protein>
<gene>
    <name evidence="2" type="ORF">EHW67_06680</name>
</gene>
<reference evidence="2 3" key="1">
    <citation type="submission" date="2018-11" db="EMBL/GenBank/DDBJ databases">
        <title>Arenibacter aquaticus sp.nov., a marine bacterium isolated from surface seawater in the South China Sea.</title>
        <authorList>
            <person name="Guo J."/>
            <person name="Sun J."/>
        </authorList>
    </citation>
    <scope>NUCLEOTIDE SEQUENCE [LARGE SCALE GENOMIC DNA]</scope>
    <source>
        <strain evidence="2 3">GUO666</strain>
    </source>
</reference>
<dbReference type="OrthoDB" id="1144182at2"/>
<evidence type="ECO:0000313" key="2">
    <source>
        <dbReference type="EMBL" id="RTE54842.1"/>
    </source>
</evidence>
<evidence type="ECO:0008006" key="4">
    <source>
        <dbReference type="Google" id="ProtNLM"/>
    </source>
</evidence>
<keyword evidence="1" id="KW-0812">Transmembrane</keyword>
<keyword evidence="1" id="KW-0472">Membrane</keyword>